<keyword evidence="1" id="KW-0732">Signal</keyword>
<evidence type="ECO:0000256" key="1">
    <source>
        <dbReference type="SAM" id="SignalP"/>
    </source>
</evidence>
<evidence type="ECO:0000313" key="3">
    <source>
        <dbReference type="Proteomes" id="UP000494206"/>
    </source>
</evidence>
<feature type="chain" id="PRO_5035722079" evidence="1">
    <location>
        <begin position="21"/>
        <end position="73"/>
    </location>
</feature>
<dbReference type="Proteomes" id="UP000494206">
    <property type="component" value="Unassembled WGS sequence"/>
</dbReference>
<gene>
    <name evidence="2" type="ORF">CBOVIS_LOCUS1387</name>
</gene>
<dbReference type="EMBL" id="CADEPM010000001">
    <property type="protein sequence ID" value="CAB3398060.1"/>
    <property type="molecule type" value="Genomic_DNA"/>
</dbReference>
<keyword evidence="3" id="KW-1185">Reference proteome</keyword>
<reference evidence="2 3" key="1">
    <citation type="submission" date="2020-04" db="EMBL/GenBank/DDBJ databases">
        <authorList>
            <person name="Laetsch R D."/>
            <person name="Stevens L."/>
            <person name="Kumar S."/>
            <person name="Blaxter L. M."/>
        </authorList>
    </citation>
    <scope>NUCLEOTIDE SEQUENCE [LARGE SCALE GENOMIC DNA]</scope>
</reference>
<organism evidence="2 3">
    <name type="scientific">Caenorhabditis bovis</name>
    <dbReference type="NCBI Taxonomy" id="2654633"/>
    <lineage>
        <taxon>Eukaryota</taxon>
        <taxon>Metazoa</taxon>
        <taxon>Ecdysozoa</taxon>
        <taxon>Nematoda</taxon>
        <taxon>Chromadorea</taxon>
        <taxon>Rhabditida</taxon>
        <taxon>Rhabditina</taxon>
        <taxon>Rhabditomorpha</taxon>
        <taxon>Rhabditoidea</taxon>
        <taxon>Rhabditidae</taxon>
        <taxon>Peloderinae</taxon>
        <taxon>Caenorhabditis</taxon>
    </lineage>
</organism>
<comment type="caution">
    <text evidence="2">The sequence shown here is derived from an EMBL/GenBank/DDBJ whole genome shotgun (WGS) entry which is preliminary data.</text>
</comment>
<dbReference type="AlphaFoldDB" id="A0A8S1E382"/>
<protein>
    <submittedName>
        <fullName evidence="2">Uncharacterized protein</fullName>
    </submittedName>
</protein>
<evidence type="ECO:0000313" key="2">
    <source>
        <dbReference type="EMBL" id="CAB3398060.1"/>
    </source>
</evidence>
<sequence>MSLGIRTLVVVFCLVVVCFAFGRLELQDHMQFSRFHEPVSSNGGSSGNAADDAYIRYLSEYFGRPAQRRASAP</sequence>
<proteinExistence type="predicted"/>
<feature type="signal peptide" evidence="1">
    <location>
        <begin position="1"/>
        <end position="20"/>
    </location>
</feature>
<accession>A0A8S1E382</accession>
<name>A0A8S1E382_9PELO</name>